<gene>
    <name evidence="11" type="ORF">GMA64_04065</name>
</gene>
<dbReference type="Pfam" id="PF02275">
    <property type="entry name" value="CBAH"/>
    <property type="match status" value="1"/>
</dbReference>
<accession>A0A6I3NAM9</accession>
<comment type="caution">
    <text evidence="11">The sequence shown here is derived from an EMBL/GenBank/DDBJ whole genome shotgun (WGS) entry which is preliminary data.</text>
</comment>
<dbReference type="Gene3D" id="3.60.60.10">
    <property type="entry name" value="Penicillin V Acylase, Chain A"/>
    <property type="match status" value="1"/>
</dbReference>
<evidence type="ECO:0000256" key="5">
    <source>
        <dbReference type="ARBA" id="ARBA00044769"/>
    </source>
</evidence>
<dbReference type="InterPro" id="IPR052193">
    <property type="entry name" value="Peptidase_C59"/>
</dbReference>
<dbReference type="PANTHER" id="PTHR35527:SF2">
    <property type="entry name" value="HYDROLASE"/>
    <property type="match status" value="1"/>
</dbReference>
<dbReference type="InterPro" id="IPR029055">
    <property type="entry name" value="Ntn_hydrolases_N"/>
</dbReference>
<reference evidence="11" key="1">
    <citation type="journal article" date="2019" name="Nat. Med.">
        <title>A library of human gut bacterial isolates paired with longitudinal multiomics data enables mechanistic microbiome research.</title>
        <authorList>
            <person name="Poyet M."/>
            <person name="Groussin M."/>
            <person name="Gibbons S.M."/>
            <person name="Avila-Pacheco J."/>
            <person name="Jiang X."/>
            <person name="Kearney S.M."/>
            <person name="Perrotta A.R."/>
            <person name="Berdy B."/>
            <person name="Zhao S."/>
            <person name="Lieberman T.D."/>
            <person name="Swanson P.K."/>
            <person name="Smith M."/>
            <person name="Roesemann S."/>
            <person name="Alexander J.E."/>
            <person name="Rich S.A."/>
            <person name="Livny J."/>
            <person name="Vlamakis H."/>
            <person name="Clish C."/>
            <person name="Bullock K."/>
            <person name="Deik A."/>
            <person name="Scott J."/>
            <person name="Pierce K.A."/>
            <person name="Xavier R.J."/>
            <person name="Alm E.J."/>
        </authorList>
    </citation>
    <scope>NUCLEOTIDE SEQUENCE</scope>
    <source>
        <strain evidence="11">BIOML-A179</strain>
    </source>
</reference>
<evidence type="ECO:0000256" key="1">
    <source>
        <dbReference type="ARBA" id="ARBA00004860"/>
    </source>
</evidence>
<dbReference type="InterPro" id="IPR047711">
    <property type="entry name" value="CBAH"/>
</dbReference>
<organism evidence="11">
    <name type="scientific">Turicibacter sanguinis</name>
    <dbReference type="NCBI Taxonomy" id="154288"/>
    <lineage>
        <taxon>Bacteria</taxon>
        <taxon>Bacillati</taxon>
        <taxon>Bacillota</taxon>
        <taxon>Erysipelotrichia</taxon>
        <taxon>Erysipelotrichales</taxon>
        <taxon>Turicibacteraceae</taxon>
        <taxon>Turicibacter</taxon>
    </lineage>
</organism>
<evidence type="ECO:0000313" key="11">
    <source>
        <dbReference type="EMBL" id="MTL93695.1"/>
    </source>
</evidence>
<evidence type="ECO:0000256" key="9">
    <source>
        <dbReference type="ARBA" id="ARBA00048897"/>
    </source>
</evidence>
<dbReference type="CDD" id="cd00542">
    <property type="entry name" value="Ntn_PVA"/>
    <property type="match status" value="1"/>
</dbReference>
<name>A0A6I3NAM9_9FIRM</name>
<evidence type="ECO:0000256" key="8">
    <source>
        <dbReference type="ARBA" id="ARBA00047285"/>
    </source>
</evidence>
<evidence type="ECO:0000256" key="6">
    <source>
        <dbReference type="ARBA" id="ARBA00044804"/>
    </source>
</evidence>
<keyword evidence="4" id="KW-0443">Lipid metabolism</keyword>
<dbReference type="GO" id="GO:0045302">
    <property type="term" value="F:choloylglycine hydrolase activity"/>
    <property type="evidence" value="ECO:0007669"/>
    <property type="project" value="UniProtKB-EC"/>
</dbReference>
<evidence type="ECO:0000256" key="7">
    <source>
        <dbReference type="ARBA" id="ARBA00044806"/>
    </source>
</evidence>
<dbReference type="GO" id="GO:0006629">
    <property type="term" value="P:lipid metabolic process"/>
    <property type="evidence" value="ECO:0007669"/>
    <property type="project" value="UniProtKB-KW"/>
</dbReference>
<dbReference type="AlphaFoldDB" id="A0A6I3NAM9"/>
<evidence type="ECO:0000259" key="10">
    <source>
        <dbReference type="Pfam" id="PF02275"/>
    </source>
</evidence>
<feature type="domain" description="Choloylglycine hydrolase/NAAA C-terminal" evidence="10">
    <location>
        <begin position="2"/>
        <end position="316"/>
    </location>
</feature>
<proteinExistence type="inferred from homology"/>
<dbReference type="PANTHER" id="PTHR35527">
    <property type="entry name" value="CHOLOYLGLYCINE HYDROLASE"/>
    <property type="match status" value="1"/>
</dbReference>
<comment type="catalytic activity">
    <reaction evidence="8">
        <text>cholate + taurine = taurocholate + H2O</text>
        <dbReference type="Rhea" id="RHEA:47108"/>
        <dbReference type="ChEBI" id="CHEBI:15377"/>
        <dbReference type="ChEBI" id="CHEBI:29747"/>
        <dbReference type="ChEBI" id="CHEBI:36257"/>
        <dbReference type="ChEBI" id="CHEBI:507393"/>
    </reaction>
    <physiologicalReaction direction="right-to-left" evidence="8">
        <dbReference type="Rhea" id="RHEA:47110"/>
    </physiologicalReaction>
</comment>
<dbReference type="RefSeq" id="WP_129821467.1">
    <property type="nucleotide sequence ID" value="NZ_JADNKI010000007.1"/>
</dbReference>
<keyword evidence="3 11" id="KW-0378">Hydrolase</keyword>
<evidence type="ECO:0000256" key="2">
    <source>
        <dbReference type="ARBA" id="ARBA00006625"/>
    </source>
</evidence>
<dbReference type="NCBIfam" id="NF038245">
    <property type="entry name" value="bile_salt_hydro"/>
    <property type="match status" value="1"/>
</dbReference>
<evidence type="ECO:0000256" key="4">
    <source>
        <dbReference type="ARBA" id="ARBA00023098"/>
    </source>
</evidence>
<dbReference type="SUPFAM" id="SSF56235">
    <property type="entry name" value="N-terminal nucleophile aminohydrolases (Ntn hydrolases)"/>
    <property type="match status" value="1"/>
</dbReference>
<dbReference type="InterPro" id="IPR029132">
    <property type="entry name" value="CBAH/NAAA_C"/>
</dbReference>
<comment type="catalytic activity">
    <reaction evidence="9">
        <text>taurodeoxycholate + H2O = deoxycholate + taurine</text>
        <dbReference type="Rhea" id="RHEA:47556"/>
        <dbReference type="ChEBI" id="CHEBI:15377"/>
        <dbReference type="ChEBI" id="CHEBI:23614"/>
        <dbReference type="ChEBI" id="CHEBI:36261"/>
        <dbReference type="ChEBI" id="CHEBI:507393"/>
    </reaction>
    <physiologicalReaction direction="left-to-right" evidence="9">
        <dbReference type="Rhea" id="RHEA:47557"/>
    </physiologicalReaction>
</comment>
<sequence length="329" mass="37040">MCTAITLKTQDGLHALGRNLDIVALLDVAVILIPRSYAFTHTIMSLKKKNKYAMVGMSTTFENHVLLVDGMNEKGLACAVLELPKYASWSKALDKDKINVAPYDFVYWILANFQSLEEVKDGLKNVNLVNEPLEGKEVSVDVHWIVTDRTGQSIVIEKTKGNFRIYNNKVGVLTNAPTFDWHLINLNRYMNIQVTNPHKVKWGHQELSFDSEGFGGIGLPGDVSSSSRFVKAAFLRNHIRVEKGEDALITSTFHILSNVAVIKGTAVTCHQQYLKTQCTSCMCLETGVYYYNTYNNNQINAIHLFDENLDASEVKVFPYQDKLVVQKQN</sequence>
<comment type="similarity">
    <text evidence="2">Belongs to the peptidase C59 family.</text>
</comment>
<protein>
    <recommendedName>
        <fullName evidence="5">choloylglycine hydrolase</fullName>
        <ecNumber evidence="5">3.5.1.24</ecNumber>
    </recommendedName>
    <alternativeName>
        <fullName evidence="6">Bile salt hydrolase</fullName>
    </alternativeName>
    <alternativeName>
        <fullName evidence="7">Choloylglycine hydrolase</fullName>
    </alternativeName>
</protein>
<dbReference type="EMBL" id="WMQV01000006">
    <property type="protein sequence ID" value="MTL93695.1"/>
    <property type="molecule type" value="Genomic_DNA"/>
</dbReference>
<evidence type="ECO:0000256" key="3">
    <source>
        <dbReference type="ARBA" id="ARBA00022801"/>
    </source>
</evidence>
<dbReference type="EC" id="3.5.1.24" evidence="5"/>
<comment type="pathway">
    <text evidence="1">Lipid metabolism; bile acid biosynthesis.</text>
</comment>